<reference evidence="1" key="1">
    <citation type="submission" date="2021-01" db="EMBL/GenBank/DDBJ databases">
        <authorList>
            <consortium name="Genoscope - CEA"/>
            <person name="William W."/>
        </authorList>
    </citation>
    <scope>NUCLEOTIDE SEQUENCE</scope>
</reference>
<dbReference type="Proteomes" id="UP000683925">
    <property type="component" value="Unassembled WGS sequence"/>
</dbReference>
<dbReference type="EMBL" id="CAJJDP010000118">
    <property type="protein sequence ID" value="CAD8198820.1"/>
    <property type="molecule type" value="Genomic_DNA"/>
</dbReference>
<protein>
    <submittedName>
        <fullName evidence="1">Uncharacterized protein</fullName>
    </submittedName>
</protein>
<organism evidence="1 2">
    <name type="scientific">Paramecium octaurelia</name>
    <dbReference type="NCBI Taxonomy" id="43137"/>
    <lineage>
        <taxon>Eukaryota</taxon>
        <taxon>Sar</taxon>
        <taxon>Alveolata</taxon>
        <taxon>Ciliophora</taxon>
        <taxon>Intramacronucleata</taxon>
        <taxon>Oligohymenophorea</taxon>
        <taxon>Peniculida</taxon>
        <taxon>Parameciidae</taxon>
        <taxon>Paramecium</taxon>
    </lineage>
</organism>
<accession>A0A8S1XCL8</accession>
<proteinExistence type="predicted"/>
<dbReference type="AlphaFoldDB" id="A0A8S1XCL8"/>
<keyword evidence="2" id="KW-1185">Reference proteome</keyword>
<evidence type="ECO:0000313" key="1">
    <source>
        <dbReference type="EMBL" id="CAD8198820.1"/>
    </source>
</evidence>
<comment type="caution">
    <text evidence="1">The sequence shown here is derived from an EMBL/GenBank/DDBJ whole genome shotgun (WGS) entry which is preliminary data.</text>
</comment>
<sequence>MHSNSLCYCDDFPNTSKDIKIQVYYSIQIIICVHIKNGALGLCNVPQLFATKVINKAEQQEVLVHLQQVEQNNIQLYNGSQIDEVISAIKQQIFTDRQINKQDQEASQLSIHRATELQFSPIQIHIVTVIVTKVIQIRLELAQVIEA</sequence>
<gene>
    <name evidence="1" type="ORF">POCTA_138.1.T1180002</name>
</gene>
<evidence type="ECO:0000313" key="2">
    <source>
        <dbReference type="Proteomes" id="UP000683925"/>
    </source>
</evidence>
<name>A0A8S1XCL8_PAROT</name>